<feature type="domain" description="Methyltransferase FkbM" evidence="1">
    <location>
        <begin position="62"/>
        <end position="229"/>
    </location>
</feature>
<dbReference type="SUPFAM" id="SSF53335">
    <property type="entry name" value="S-adenosyl-L-methionine-dependent methyltransferases"/>
    <property type="match status" value="1"/>
</dbReference>
<evidence type="ECO:0000313" key="2">
    <source>
        <dbReference type="EMBL" id="APH06597.1"/>
    </source>
</evidence>
<dbReference type="EMBL" id="CP016020">
    <property type="protein sequence ID" value="APH06597.1"/>
    <property type="molecule type" value="Genomic_DNA"/>
</dbReference>
<organism evidence="2 3">
    <name type="scientific">Bacillus weihaiensis</name>
    <dbReference type="NCBI Taxonomy" id="1547283"/>
    <lineage>
        <taxon>Bacteria</taxon>
        <taxon>Bacillati</taxon>
        <taxon>Bacillota</taxon>
        <taxon>Bacilli</taxon>
        <taxon>Bacillales</taxon>
        <taxon>Bacillaceae</taxon>
        <taxon>Bacillus</taxon>
    </lineage>
</organism>
<accession>A0A1L3MW83</accession>
<dbReference type="InterPro" id="IPR052514">
    <property type="entry name" value="SAM-dependent_MTase"/>
</dbReference>
<dbReference type="PANTHER" id="PTHR34203">
    <property type="entry name" value="METHYLTRANSFERASE, FKBM FAMILY PROTEIN"/>
    <property type="match status" value="1"/>
</dbReference>
<dbReference type="NCBIfam" id="TIGR01444">
    <property type="entry name" value="fkbM_fam"/>
    <property type="match status" value="1"/>
</dbReference>
<keyword evidence="3" id="KW-1185">Reference proteome</keyword>
<dbReference type="Gene3D" id="3.40.50.150">
    <property type="entry name" value="Vaccinia Virus protein VP39"/>
    <property type="match status" value="1"/>
</dbReference>
<dbReference type="KEGG" id="bwh:A9C19_18825"/>
<sequence length="264" mass="29838">MNRVSAYLGDYTYLSQLAHGPKIFLDTRELSMTAHIISDGFWESWITDVFLQSIHKGMSVLDIGANCGYYSLLAASVVGPTGQVHAFEPNPFHHINLNKSKMINGFYHLDIHPHALSNENGEMDLFVPKNLTASASLFGNLIKPIEKIDTIEAVPVTTVKLSEYLPNVKANVIKMDIEGAEPLILDDVLDIMDRTGDSTLIMEYNQKAWEMQDFDYEKIMNNVDKRGFNIHIIQHDRTLQPVSPKELIKAVGPHTHFDLFITRK</sequence>
<dbReference type="AlphaFoldDB" id="A0A1L3MW83"/>
<evidence type="ECO:0000259" key="1">
    <source>
        <dbReference type="Pfam" id="PF05050"/>
    </source>
</evidence>
<gene>
    <name evidence="2" type="ORF">A9C19_18825</name>
</gene>
<name>A0A1L3MW83_9BACI</name>
<dbReference type="Pfam" id="PF05050">
    <property type="entry name" value="Methyltransf_21"/>
    <property type="match status" value="1"/>
</dbReference>
<dbReference type="OrthoDB" id="5329963at2"/>
<proteinExistence type="predicted"/>
<reference evidence="2 3" key="1">
    <citation type="journal article" date="2016" name="Sci. Rep.">
        <title>Complete genome sequence and transcriptomic analysis of a novel marine strain Bacillus weihaiensis reveals the mechanism of brown algae degradation.</title>
        <authorList>
            <person name="Zhu Y."/>
            <person name="Chen P."/>
            <person name="Bao Y."/>
            <person name="Men Y."/>
            <person name="Zeng Y."/>
            <person name="Yang J."/>
            <person name="Sun J."/>
            <person name="Sun Y."/>
        </authorList>
    </citation>
    <scope>NUCLEOTIDE SEQUENCE [LARGE SCALE GENOMIC DNA]</scope>
    <source>
        <strain evidence="2 3">Alg07</strain>
    </source>
</reference>
<dbReference type="InterPro" id="IPR029063">
    <property type="entry name" value="SAM-dependent_MTases_sf"/>
</dbReference>
<dbReference type="RefSeq" id="WP_072581398.1">
    <property type="nucleotide sequence ID" value="NZ_CP016020.1"/>
</dbReference>
<dbReference type="Proteomes" id="UP000181936">
    <property type="component" value="Chromosome"/>
</dbReference>
<dbReference type="STRING" id="1547283.A9C19_18825"/>
<protein>
    <recommendedName>
        <fullName evidence="1">Methyltransferase FkbM domain-containing protein</fullName>
    </recommendedName>
</protein>
<dbReference type="PANTHER" id="PTHR34203:SF15">
    <property type="entry name" value="SLL1173 PROTEIN"/>
    <property type="match status" value="1"/>
</dbReference>
<evidence type="ECO:0000313" key="3">
    <source>
        <dbReference type="Proteomes" id="UP000181936"/>
    </source>
</evidence>
<dbReference type="InterPro" id="IPR006342">
    <property type="entry name" value="FkbM_mtfrase"/>
</dbReference>